<feature type="domain" description="Tudor" evidence="1">
    <location>
        <begin position="283"/>
        <end position="382"/>
    </location>
</feature>
<protein>
    <recommendedName>
        <fullName evidence="1">Tudor domain-containing protein</fullName>
    </recommendedName>
</protein>
<reference evidence="2 3" key="1">
    <citation type="submission" date="2024-08" db="EMBL/GenBank/DDBJ databases">
        <authorList>
            <person name="Cucini C."/>
            <person name="Frati F."/>
        </authorList>
    </citation>
    <scope>NUCLEOTIDE SEQUENCE [LARGE SCALE GENOMIC DNA]</scope>
</reference>
<evidence type="ECO:0000259" key="1">
    <source>
        <dbReference type="Pfam" id="PF00567"/>
    </source>
</evidence>
<dbReference type="Gene3D" id="2.30.30.140">
    <property type="match status" value="1"/>
</dbReference>
<dbReference type="Gene3D" id="2.40.50.90">
    <property type="match status" value="1"/>
</dbReference>
<comment type="caution">
    <text evidence="2">The sequence shown here is derived from an EMBL/GenBank/DDBJ whole genome shotgun (WGS) entry which is preliminary data.</text>
</comment>
<evidence type="ECO:0000313" key="2">
    <source>
        <dbReference type="EMBL" id="CAL8111279.1"/>
    </source>
</evidence>
<organism evidence="2 3">
    <name type="scientific">Orchesella dallaii</name>
    <dbReference type="NCBI Taxonomy" id="48710"/>
    <lineage>
        <taxon>Eukaryota</taxon>
        <taxon>Metazoa</taxon>
        <taxon>Ecdysozoa</taxon>
        <taxon>Arthropoda</taxon>
        <taxon>Hexapoda</taxon>
        <taxon>Collembola</taxon>
        <taxon>Entomobryomorpha</taxon>
        <taxon>Entomobryoidea</taxon>
        <taxon>Orchesellidae</taxon>
        <taxon>Orchesellinae</taxon>
        <taxon>Orchesella</taxon>
    </lineage>
</organism>
<dbReference type="SUPFAM" id="SSF63748">
    <property type="entry name" value="Tudor/PWWP/MBT"/>
    <property type="match status" value="1"/>
</dbReference>
<dbReference type="Proteomes" id="UP001642540">
    <property type="component" value="Unassembled WGS sequence"/>
</dbReference>
<keyword evidence="3" id="KW-1185">Reference proteome</keyword>
<evidence type="ECO:0000313" key="3">
    <source>
        <dbReference type="Proteomes" id="UP001642540"/>
    </source>
</evidence>
<dbReference type="Pfam" id="PF00567">
    <property type="entry name" value="TUDOR"/>
    <property type="match status" value="1"/>
</dbReference>
<dbReference type="PANTHER" id="PTHR16442">
    <property type="entry name" value="RING FINGER PROTEIN 17"/>
    <property type="match status" value="1"/>
</dbReference>
<sequence length="494" mass="55142">MDIPHVSGAQIEPCVCECCEAWKCTCDFSRFLGTKPYISTIAEPSTPTEADSAVLKSEANLKLSGATSDSNLLNCEFTSPIRLLSDRNSHTSTILLSDYQLYKPSSSKIIDSSASTDIILEYANEELDKAPEKCLKNECNPSIPSEQEPTFNPLTANTSAEKLDVDSSINCSEESICDHKQETITSNKDRIANGGLQLPSSSFASKMLLASDLPRKEVGNIGDIVTAFVTHVETPGEFYVIPKRNFLCGSKSFAIGSGTLALRRQSDAEVDLYCSKIKDFRYQHYRKMIFNLSSYMNMKSKTHQQLNYLIGEVVAARTIMQGSEVWMRGIVMDIYYSGKECEHLYKVQLIDFGRTDIVPWNAVAGLPEHFANMQSLAYRCSVGGMVPRFESDWGARAINKFKVLIDASKNDVLVEITLLGSAKAGQWPDVFEHKPYPIDVNVMDENGKYIYNIAHELSFGAWSTAYATSVAYVPWFSRLNLWWGGGWKDHEKKL</sequence>
<dbReference type="InterPro" id="IPR002999">
    <property type="entry name" value="Tudor"/>
</dbReference>
<gene>
    <name evidence="2" type="ORF">ODALV1_LOCUS14891</name>
</gene>
<dbReference type="InterPro" id="IPR035437">
    <property type="entry name" value="SNase_OB-fold_sf"/>
</dbReference>
<accession>A0ABP1QT58</accession>
<dbReference type="CDD" id="cd20379">
    <property type="entry name" value="Tudor_dTUD-like"/>
    <property type="match status" value="1"/>
</dbReference>
<dbReference type="PANTHER" id="PTHR16442:SF1">
    <property type="entry name" value="RING FINGER PROTEIN 17"/>
    <property type="match status" value="1"/>
</dbReference>
<dbReference type="EMBL" id="CAXLJM020000046">
    <property type="protein sequence ID" value="CAL8111279.1"/>
    <property type="molecule type" value="Genomic_DNA"/>
</dbReference>
<name>A0ABP1QT58_9HEXA</name>
<proteinExistence type="predicted"/>